<dbReference type="OrthoDB" id="9848498at2"/>
<evidence type="ECO:0000313" key="5">
    <source>
        <dbReference type="Proteomes" id="UP000216339"/>
    </source>
</evidence>
<evidence type="ECO:0000313" key="4">
    <source>
        <dbReference type="EMBL" id="PAP77658.1"/>
    </source>
</evidence>
<proteinExistence type="predicted"/>
<evidence type="ECO:0000256" key="1">
    <source>
        <dbReference type="SAM" id="MobiDB-lite"/>
    </source>
</evidence>
<keyword evidence="5" id="KW-1185">Reference proteome</keyword>
<sequence length="346" mass="35303">MTRPLLALGLALWAFPLHAQAGLRLHAVVSSTASGDTTGVHRAPLATAAGGVVHLGAPVLEVPLDAIQTVGLEEDEDGTAVVSVWLDPVAALELARTTEDARGQALAVVHEGRVVGVPRVEGAVANGLILLPGLAAAEAARLAADLRGESTGLASPPIQTGTGGGRTSTLPPAERLPMEPAVPSPTVTPLSADGTAQAAALAFVRAVAARQWGAAVEALHPDALDALRPDALGILRLDGPTVWVRDGIQEASFTAADVLGRVPDDLEGLAPPDLASLHFAGLDALGVWGPPDSERTVVGRVDDGELTHVVLRGAAPVGGMSVLSVVTVRRDDAGRWRVLLTDAQGF</sequence>
<dbReference type="InterPro" id="IPR054384">
    <property type="entry name" value="SecDF_P1_head"/>
</dbReference>
<name>A0A271J306_9BACT</name>
<feature type="chain" id="PRO_5012493005" description="SecDF P1 head subdomain domain-containing protein" evidence="2">
    <location>
        <begin position="20"/>
        <end position="346"/>
    </location>
</feature>
<reference evidence="4 5" key="1">
    <citation type="submission" date="2016-11" db="EMBL/GenBank/DDBJ databases">
        <title>Study of marine rhodopsin-containing bacteria.</title>
        <authorList>
            <person name="Yoshizawa S."/>
            <person name="Kumagai Y."/>
            <person name="Kogure K."/>
        </authorList>
    </citation>
    <scope>NUCLEOTIDE SEQUENCE [LARGE SCALE GENOMIC DNA]</scope>
    <source>
        <strain evidence="4 5">SAORIC-28</strain>
    </source>
</reference>
<protein>
    <recommendedName>
        <fullName evidence="3">SecDF P1 head subdomain domain-containing protein</fullName>
    </recommendedName>
</protein>
<dbReference type="Pfam" id="PF22599">
    <property type="entry name" value="SecDF_P1_head"/>
    <property type="match status" value="1"/>
</dbReference>
<accession>A0A271J306</accession>
<gene>
    <name evidence="4" type="ORF">BSZ37_15025</name>
</gene>
<evidence type="ECO:0000256" key="2">
    <source>
        <dbReference type="SAM" id="SignalP"/>
    </source>
</evidence>
<feature type="domain" description="SecDF P1 head subdomain" evidence="3">
    <location>
        <begin position="73"/>
        <end position="148"/>
    </location>
</feature>
<comment type="caution">
    <text evidence="4">The sequence shown here is derived from an EMBL/GenBank/DDBJ whole genome shotgun (WGS) entry which is preliminary data.</text>
</comment>
<dbReference type="RefSeq" id="WP_095511327.1">
    <property type="nucleotide sequence ID" value="NZ_MQWD01000001.1"/>
</dbReference>
<evidence type="ECO:0000259" key="3">
    <source>
        <dbReference type="Pfam" id="PF22599"/>
    </source>
</evidence>
<dbReference type="Proteomes" id="UP000216339">
    <property type="component" value="Unassembled WGS sequence"/>
</dbReference>
<organism evidence="4 5">
    <name type="scientific">Rubrivirga marina</name>
    <dbReference type="NCBI Taxonomy" id="1196024"/>
    <lineage>
        <taxon>Bacteria</taxon>
        <taxon>Pseudomonadati</taxon>
        <taxon>Rhodothermota</taxon>
        <taxon>Rhodothermia</taxon>
        <taxon>Rhodothermales</taxon>
        <taxon>Rubricoccaceae</taxon>
        <taxon>Rubrivirga</taxon>
    </lineage>
</organism>
<feature type="region of interest" description="Disordered" evidence="1">
    <location>
        <begin position="150"/>
        <end position="174"/>
    </location>
</feature>
<feature type="signal peptide" evidence="2">
    <location>
        <begin position="1"/>
        <end position="19"/>
    </location>
</feature>
<dbReference type="Gene3D" id="3.30.1360.200">
    <property type="match status" value="1"/>
</dbReference>
<dbReference type="AlphaFoldDB" id="A0A271J306"/>
<keyword evidence="2" id="KW-0732">Signal</keyword>
<dbReference type="EMBL" id="MQWD01000001">
    <property type="protein sequence ID" value="PAP77658.1"/>
    <property type="molecule type" value="Genomic_DNA"/>
</dbReference>